<dbReference type="Proteomes" id="UP000800093">
    <property type="component" value="Unassembled WGS sequence"/>
</dbReference>
<dbReference type="PROSITE" id="PS00138">
    <property type="entry name" value="SUBTILASE_SER"/>
    <property type="match status" value="1"/>
</dbReference>
<evidence type="ECO:0000256" key="5">
    <source>
        <dbReference type="PROSITE-ProRule" id="PRU01240"/>
    </source>
</evidence>
<dbReference type="OrthoDB" id="10256524at2759"/>
<dbReference type="SUPFAM" id="SSF49785">
    <property type="entry name" value="Galactose-binding domain-like"/>
    <property type="match status" value="1"/>
</dbReference>
<dbReference type="Gene3D" id="3.40.50.200">
    <property type="entry name" value="Peptidase S8/S53 domain"/>
    <property type="match status" value="1"/>
</dbReference>
<keyword evidence="2 5" id="KW-0645">Protease</keyword>
<feature type="region of interest" description="Disordered" evidence="6">
    <location>
        <begin position="1"/>
        <end position="20"/>
    </location>
</feature>
<feature type="active site" description="Charge relay system" evidence="5">
    <location>
        <position position="501"/>
    </location>
</feature>
<dbReference type="SUPFAM" id="SSF52743">
    <property type="entry name" value="Subtilisin-like"/>
    <property type="match status" value="1"/>
</dbReference>
<dbReference type="InterPro" id="IPR022398">
    <property type="entry name" value="Peptidase_S8_His-AS"/>
</dbReference>
<evidence type="ECO:0000256" key="4">
    <source>
        <dbReference type="ARBA" id="ARBA00022825"/>
    </source>
</evidence>
<feature type="active site" description="Charge relay system" evidence="5">
    <location>
        <position position="274"/>
    </location>
</feature>
<keyword evidence="4 5" id="KW-0720">Serine protease</keyword>
<keyword evidence="3 5" id="KW-0378">Hydrolase</keyword>
<dbReference type="EMBL" id="ML986659">
    <property type="protein sequence ID" value="KAF2261339.1"/>
    <property type="molecule type" value="Genomic_DNA"/>
</dbReference>
<sequence>MALRATGISPISNDEHHNPAANATGTRYIILKSKELLTDAQKRGLRNEDVHIYTYVDDKTYLCLYEKDDLEELRQMDFLDYVDVYHSLFKIQKNLRRRVQESQGTRSTSVPSNAEATPAGFVMESAIEVVIGLHDKPIPTAEEIVQDLVSRNIIRKEDTRVYGTRIDTVISPEDLLALESIDSIRSVDENYHDEDESNIARTVLINRPVAGNPIVHLNLPTSCEGAGQVIHIADGGFDIGKKDDVHPAFQKGRLLDILNPANSGYNLLNDTSGHGTHVAGCAAGNGFSTSMGGVSGKGGGRIRGTAPAAKFVITRNTDANGSRYAGTAQDLLDVPYSPKYNARISNHSYGLNVETLGYQKTYGMVEQEYDDYIFDKRDLLVCWSGGNYGTLTTPPSQVSGKSCCKNVLTVGATLNSRKINNDIYDPTHASSEGDIWSIADFSSRGPSTEGRLKPDVCAPGVAILSAMSRDWGKNQTPVQNPPRTDDGPSTDPYFCMMTGTSMAAPLVSGCAAVLREALGYRGVPNPSAALLKVLLIHGAVDVFRGVDQATVGNPERLQGFGRVNIGGSINVLDADSEQDLAKKTGGFVDVPDTTKSALALAQGEVQNINVMVQKSLRTRNLKVTLTWMDHGGASLINQLGLAVTLENGEGRYGNKGAISIQGHPQSYDNKNNVQQVKWDSIPEGRASITVECMHAVGVDEKVKYALAWSLEE</sequence>
<dbReference type="InterPro" id="IPR051048">
    <property type="entry name" value="Peptidase_S8/S53_subtilisin"/>
</dbReference>
<dbReference type="InterPro" id="IPR036852">
    <property type="entry name" value="Peptidase_S8/S53_dom_sf"/>
</dbReference>
<name>A0A9P4K1R7_9PLEO</name>
<evidence type="ECO:0000313" key="9">
    <source>
        <dbReference type="Proteomes" id="UP000800093"/>
    </source>
</evidence>
<evidence type="ECO:0000256" key="1">
    <source>
        <dbReference type="ARBA" id="ARBA00011073"/>
    </source>
</evidence>
<evidence type="ECO:0000313" key="8">
    <source>
        <dbReference type="EMBL" id="KAF2261339.1"/>
    </source>
</evidence>
<dbReference type="PRINTS" id="PR00723">
    <property type="entry name" value="SUBTILISIN"/>
</dbReference>
<feature type="active site" description="Charge relay system" evidence="5">
    <location>
        <position position="234"/>
    </location>
</feature>
<reference evidence="9" key="1">
    <citation type="journal article" date="2020" name="Stud. Mycol.">
        <title>101 Dothideomycetes genomes: A test case for predicting lifestyles and emergence of pathogens.</title>
        <authorList>
            <person name="Haridas S."/>
            <person name="Albert R."/>
            <person name="Binder M."/>
            <person name="Bloem J."/>
            <person name="LaButti K."/>
            <person name="Salamov A."/>
            <person name="Andreopoulos B."/>
            <person name="Baker S."/>
            <person name="Barry K."/>
            <person name="Bills G."/>
            <person name="Bluhm B."/>
            <person name="Cannon C."/>
            <person name="Castanera R."/>
            <person name="Culley D."/>
            <person name="Daum C."/>
            <person name="Ezra D."/>
            <person name="Gonzalez J."/>
            <person name="Henrissat B."/>
            <person name="Kuo A."/>
            <person name="Liang C."/>
            <person name="Lipzen A."/>
            <person name="Lutzoni F."/>
            <person name="Magnuson J."/>
            <person name="Mondo S."/>
            <person name="Nolan M."/>
            <person name="Ohm R."/>
            <person name="Pangilinan J."/>
            <person name="Park H.-J."/>
            <person name="Ramirez L."/>
            <person name="Alfaro M."/>
            <person name="Sun H."/>
            <person name="Tritt A."/>
            <person name="Yoshinaga Y."/>
            <person name="Zwiers L.-H."/>
            <person name="Turgeon B."/>
            <person name="Goodwin S."/>
            <person name="Spatafora J."/>
            <person name="Crous P."/>
            <person name="Grigoriev I."/>
        </authorList>
    </citation>
    <scope>NUCLEOTIDE SEQUENCE [LARGE SCALE GENOMIC DNA]</scope>
    <source>
        <strain evidence="9">CBS 304.66</strain>
    </source>
</reference>
<organism evidence="8 9">
    <name type="scientific">Lojkania enalia</name>
    <dbReference type="NCBI Taxonomy" id="147567"/>
    <lineage>
        <taxon>Eukaryota</taxon>
        <taxon>Fungi</taxon>
        <taxon>Dikarya</taxon>
        <taxon>Ascomycota</taxon>
        <taxon>Pezizomycotina</taxon>
        <taxon>Dothideomycetes</taxon>
        <taxon>Pleosporomycetidae</taxon>
        <taxon>Pleosporales</taxon>
        <taxon>Pleosporales incertae sedis</taxon>
        <taxon>Lojkania</taxon>
    </lineage>
</organism>
<gene>
    <name evidence="8" type="ORF">CC78DRAFT_608364</name>
</gene>
<dbReference type="GO" id="GO:0006508">
    <property type="term" value="P:proteolysis"/>
    <property type="evidence" value="ECO:0007669"/>
    <property type="project" value="UniProtKB-KW"/>
</dbReference>
<dbReference type="PROSITE" id="PS00137">
    <property type="entry name" value="SUBTILASE_HIS"/>
    <property type="match status" value="1"/>
</dbReference>
<dbReference type="PROSITE" id="PS51892">
    <property type="entry name" value="SUBTILASE"/>
    <property type="match status" value="1"/>
</dbReference>
<dbReference type="InterPro" id="IPR023828">
    <property type="entry name" value="Peptidase_S8_Ser-AS"/>
</dbReference>
<evidence type="ECO:0000256" key="2">
    <source>
        <dbReference type="ARBA" id="ARBA00022670"/>
    </source>
</evidence>
<dbReference type="InterPro" id="IPR000209">
    <property type="entry name" value="Peptidase_S8/S53_dom"/>
</dbReference>
<dbReference type="InterPro" id="IPR034058">
    <property type="entry name" value="TagA/B/C/D_pept_dom"/>
</dbReference>
<dbReference type="Pfam" id="PF00082">
    <property type="entry name" value="Peptidase_S8"/>
    <property type="match status" value="1"/>
</dbReference>
<feature type="domain" description="Peptidase S8/S53" evidence="7">
    <location>
        <begin position="226"/>
        <end position="561"/>
    </location>
</feature>
<evidence type="ECO:0000256" key="6">
    <source>
        <dbReference type="SAM" id="MobiDB-lite"/>
    </source>
</evidence>
<comment type="caution">
    <text evidence="8">The sequence shown here is derived from an EMBL/GenBank/DDBJ whole genome shotgun (WGS) entry which is preliminary data.</text>
</comment>
<keyword evidence="9" id="KW-1185">Reference proteome</keyword>
<evidence type="ECO:0000256" key="3">
    <source>
        <dbReference type="ARBA" id="ARBA00022801"/>
    </source>
</evidence>
<protein>
    <submittedName>
        <fullName evidence="8">Subtilisin-like protein</fullName>
    </submittedName>
</protein>
<comment type="similarity">
    <text evidence="1 5">Belongs to the peptidase S8 family.</text>
</comment>
<dbReference type="PANTHER" id="PTHR43399:SF4">
    <property type="entry name" value="CELL WALL-ASSOCIATED PROTEASE"/>
    <property type="match status" value="1"/>
</dbReference>
<dbReference type="InterPro" id="IPR015500">
    <property type="entry name" value="Peptidase_S8_subtilisin-rel"/>
</dbReference>
<dbReference type="GO" id="GO:0004252">
    <property type="term" value="F:serine-type endopeptidase activity"/>
    <property type="evidence" value="ECO:0007669"/>
    <property type="project" value="UniProtKB-UniRule"/>
</dbReference>
<dbReference type="Gene3D" id="2.60.120.380">
    <property type="match status" value="1"/>
</dbReference>
<dbReference type="AlphaFoldDB" id="A0A9P4K1R7"/>
<dbReference type="InterPro" id="IPR008979">
    <property type="entry name" value="Galactose-bd-like_sf"/>
</dbReference>
<evidence type="ECO:0000259" key="7">
    <source>
        <dbReference type="Pfam" id="PF00082"/>
    </source>
</evidence>
<accession>A0A9P4K1R7</accession>
<dbReference type="CDD" id="cd04842">
    <property type="entry name" value="Peptidases_S8_Kp43_protease"/>
    <property type="match status" value="1"/>
</dbReference>
<dbReference type="PANTHER" id="PTHR43399">
    <property type="entry name" value="SUBTILISIN-RELATED"/>
    <property type="match status" value="1"/>
</dbReference>
<proteinExistence type="inferred from homology"/>